<evidence type="ECO:0000313" key="2">
    <source>
        <dbReference type="Proteomes" id="UP001320706"/>
    </source>
</evidence>
<dbReference type="EMBL" id="JAMKPW020000001">
    <property type="protein sequence ID" value="KAK8221989.1"/>
    <property type="molecule type" value="Genomic_DNA"/>
</dbReference>
<comment type="caution">
    <text evidence="1">The sequence shown here is derived from an EMBL/GenBank/DDBJ whole genome shotgun (WGS) entry which is preliminary data.</text>
</comment>
<gene>
    <name evidence="1" type="primary">HPC2</name>
    <name evidence="1" type="ORF">M8818_000156</name>
</gene>
<name>A0ACC3SPB9_9PEZI</name>
<dbReference type="Proteomes" id="UP001320706">
    <property type="component" value="Unassembled WGS sequence"/>
</dbReference>
<evidence type="ECO:0000313" key="1">
    <source>
        <dbReference type="EMBL" id="KAK8221989.1"/>
    </source>
</evidence>
<keyword evidence="2" id="KW-1185">Reference proteome</keyword>
<organism evidence="1 2">
    <name type="scientific">Zalaria obscura</name>
    <dbReference type="NCBI Taxonomy" id="2024903"/>
    <lineage>
        <taxon>Eukaryota</taxon>
        <taxon>Fungi</taxon>
        <taxon>Dikarya</taxon>
        <taxon>Ascomycota</taxon>
        <taxon>Pezizomycotina</taxon>
        <taxon>Dothideomycetes</taxon>
        <taxon>Dothideomycetidae</taxon>
        <taxon>Dothideales</taxon>
        <taxon>Zalariaceae</taxon>
        <taxon>Zalaria</taxon>
    </lineage>
</organism>
<protein>
    <submittedName>
        <fullName evidence="1">HIR complex subunit</fullName>
    </submittedName>
</protein>
<sequence>MQAEKMDVDEAASSRSSSLSLPPSPHANSAYDDVIRVQHPQLLSGVGVAASPQSKPEAANSAKNTATPDATKVRKPRKKKEPDSTAKSKPDEKPKEKKARKPRTVNPNGTTAAPRKKQKTAEQKTAEPLFSTNPDRSNQKTAEPLFAAPNPRPTIAEMVGMFQTPMARTPVVKTEPAINRPLGDSHEPQHTSSLATSRPASSGQRYDPIRAMTMDAPPPASTTPSLQASPRIHRASASPAIASLIDPPQPTPALPLSTPLQTQTQTQTPRMHSTQSQPQPPVSTSPRLDVTRPGDPQQVPAKSPAPQKASASQLDGATELKLCDNGPSASAPVKSQDELAVSKASSSTATPKAARPTPPSSRVQQNRKGLLSSSDLFGGPKAIEDDAPRRGVNIDITIRLNPMGGNTINIAQEIMKKYGADAINPRAAAHHERMLKIAAAADRLESEDKGKGKGKGKSNGAEREKDEDLVSDLDNDSNTEMGGMDEDKGTGTEDANGEQPKRRRRRKVEDYDKEDDFIDDTELAWQEQAAVAKDGFFVYSGPLVPEGEKAKIEGLLQSALYMAPIKEKAEKAEKLSPSQSADLVLNYLRSQNRPYSAADISANLKNRVTKTNTAKLLKDLHEKQRIEGRTAGKQIVYHVLQDPADAASPEELKTMEDEIARLEEDTATLRDDRGTAADIARICVPARDSCSSHVTLDLQIWNFVHETQL</sequence>
<accession>A0ACC3SPB9</accession>
<reference evidence="1" key="1">
    <citation type="submission" date="2024-02" db="EMBL/GenBank/DDBJ databases">
        <title>Metagenome Assembled Genome of Zalaria obscura JY119.</title>
        <authorList>
            <person name="Vighnesh L."/>
            <person name="Jagadeeshwari U."/>
            <person name="Venkata Ramana C."/>
            <person name="Sasikala C."/>
        </authorList>
    </citation>
    <scope>NUCLEOTIDE SEQUENCE</scope>
    <source>
        <strain evidence="1">JY119</strain>
    </source>
</reference>
<proteinExistence type="predicted"/>